<name>A0A2K1JMM2_PHYPA</name>
<keyword evidence="1" id="KW-0812">Transmembrane</keyword>
<sequence>MRRNIFWQGRRALGDKPNKMLGESLWQWWARRTEDRLSRNQLWDVVEPYQRPKPIAPLAVLNIVAFYSGVVAAAVTEQMHKERYWAENPGQAVPIMKPMLYLGPYKVRREDFGEDASGQ</sequence>
<dbReference type="OrthoDB" id="2016662at2759"/>
<keyword evidence="1" id="KW-1133">Transmembrane helix</keyword>
<dbReference type="EnsemblPlants" id="Pp3c13_20310V3.1">
    <property type="protein sequence ID" value="Pp3c13_20310V3.1"/>
    <property type="gene ID" value="Pp3c13_20310"/>
</dbReference>
<keyword evidence="1" id="KW-0472">Membrane</keyword>
<dbReference type="AlphaFoldDB" id="A0A2K1JMM2"/>
<dbReference type="InterPro" id="IPR037759">
    <property type="entry name" value="At4g29660-like"/>
</dbReference>
<dbReference type="PaxDb" id="3218-PP1S223_43V6.1"/>
<evidence type="ECO:0000256" key="1">
    <source>
        <dbReference type="SAM" id="Phobius"/>
    </source>
</evidence>
<dbReference type="RefSeq" id="XP_024393338.1">
    <property type="nucleotide sequence ID" value="XM_024537570.2"/>
</dbReference>
<feature type="transmembrane region" description="Helical" evidence="1">
    <location>
        <begin position="55"/>
        <end position="75"/>
    </location>
</feature>
<reference evidence="2 4" key="1">
    <citation type="journal article" date="2008" name="Science">
        <title>The Physcomitrella genome reveals evolutionary insights into the conquest of land by plants.</title>
        <authorList>
            <person name="Rensing S."/>
            <person name="Lang D."/>
            <person name="Zimmer A."/>
            <person name="Terry A."/>
            <person name="Salamov A."/>
            <person name="Shapiro H."/>
            <person name="Nishiyama T."/>
            <person name="Perroud P.-F."/>
            <person name="Lindquist E."/>
            <person name="Kamisugi Y."/>
            <person name="Tanahashi T."/>
            <person name="Sakakibara K."/>
            <person name="Fujita T."/>
            <person name="Oishi K."/>
            <person name="Shin-I T."/>
            <person name="Kuroki Y."/>
            <person name="Toyoda A."/>
            <person name="Suzuki Y."/>
            <person name="Hashimoto A."/>
            <person name="Yamaguchi K."/>
            <person name="Sugano A."/>
            <person name="Kohara Y."/>
            <person name="Fujiyama A."/>
            <person name="Anterola A."/>
            <person name="Aoki S."/>
            <person name="Ashton N."/>
            <person name="Barbazuk W.B."/>
            <person name="Barker E."/>
            <person name="Bennetzen J."/>
            <person name="Bezanilla M."/>
            <person name="Blankenship R."/>
            <person name="Cho S.H."/>
            <person name="Dutcher S."/>
            <person name="Estelle M."/>
            <person name="Fawcett J.A."/>
            <person name="Gundlach H."/>
            <person name="Hanada K."/>
            <person name="Heyl A."/>
            <person name="Hicks K.A."/>
            <person name="Hugh J."/>
            <person name="Lohr M."/>
            <person name="Mayer K."/>
            <person name="Melkozernov A."/>
            <person name="Murata T."/>
            <person name="Nelson D."/>
            <person name="Pils B."/>
            <person name="Prigge M."/>
            <person name="Reiss B."/>
            <person name="Renner T."/>
            <person name="Rombauts S."/>
            <person name="Rushton P."/>
            <person name="Sanderfoot A."/>
            <person name="Schween G."/>
            <person name="Shiu S.-H."/>
            <person name="Stueber K."/>
            <person name="Theodoulou F.L."/>
            <person name="Tu H."/>
            <person name="Van de Peer Y."/>
            <person name="Verrier P.J."/>
            <person name="Waters E."/>
            <person name="Wood A."/>
            <person name="Yang L."/>
            <person name="Cove D."/>
            <person name="Cuming A."/>
            <person name="Hasebe M."/>
            <person name="Lucas S."/>
            <person name="Mishler D.B."/>
            <person name="Reski R."/>
            <person name="Grigoriev I."/>
            <person name="Quatrano R.S."/>
            <person name="Boore J.L."/>
        </authorList>
    </citation>
    <scope>NUCLEOTIDE SEQUENCE [LARGE SCALE GENOMIC DNA]</scope>
    <source>
        <strain evidence="3 4">cv. Gransden 2004</strain>
    </source>
</reference>
<gene>
    <name evidence="3" type="primary">LOC112290831</name>
    <name evidence="2" type="ORF">PHYPA_017621</name>
</gene>
<dbReference type="PANTHER" id="PTHR37898">
    <property type="entry name" value="OS05G0540200 PROTEIN"/>
    <property type="match status" value="1"/>
</dbReference>
<dbReference type="EMBL" id="ABEU02000013">
    <property type="protein sequence ID" value="PNR42791.1"/>
    <property type="molecule type" value="Genomic_DNA"/>
</dbReference>
<protein>
    <submittedName>
        <fullName evidence="2 3">Uncharacterized protein</fullName>
    </submittedName>
</protein>
<evidence type="ECO:0000313" key="3">
    <source>
        <dbReference type="EnsemblPlants" id="Pp3c13_20310V3.1"/>
    </source>
</evidence>
<organism evidence="2">
    <name type="scientific">Physcomitrium patens</name>
    <name type="common">Spreading-leaved earth moss</name>
    <name type="synonym">Physcomitrella patens</name>
    <dbReference type="NCBI Taxonomy" id="3218"/>
    <lineage>
        <taxon>Eukaryota</taxon>
        <taxon>Viridiplantae</taxon>
        <taxon>Streptophyta</taxon>
        <taxon>Embryophyta</taxon>
        <taxon>Bryophyta</taxon>
        <taxon>Bryophytina</taxon>
        <taxon>Bryopsida</taxon>
        <taxon>Funariidae</taxon>
        <taxon>Funariales</taxon>
        <taxon>Funariaceae</taxon>
        <taxon>Physcomitrium</taxon>
    </lineage>
</organism>
<accession>A0A2K1JMM2</accession>
<evidence type="ECO:0000313" key="2">
    <source>
        <dbReference type="EMBL" id="PNR42791.1"/>
    </source>
</evidence>
<dbReference type="Gramene" id="Pp3c13_20310V3.1">
    <property type="protein sequence ID" value="Pp3c13_20310V3.1"/>
    <property type="gene ID" value="Pp3c13_20310"/>
</dbReference>
<dbReference type="STRING" id="3218.A0A2K1JMM2"/>
<keyword evidence="4" id="KW-1185">Reference proteome</keyword>
<dbReference type="EnsemblPlants" id="Pp3c13_20310V3.2">
    <property type="protein sequence ID" value="Pp3c13_20310V3.2"/>
    <property type="gene ID" value="Pp3c13_20310"/>
</dbReference>
<dbReference type="GeneID" id="112290831"/>
<reference evidence="3" key="3">
    <citation type="submission" date="2020-12" db="UniProtKB">
        <authorList>
            <consortium name="EnsemblPlants"/>
        </authorList>
    </citation>
    <scope>IDENTIFICATION</scope>
</reference>
<reference evidence="2 4" key="2">
    <citation type="journal article" date="2018" name="Plant J.">
        <title>The Physcomitrella patens chromosome-scale assembly reveals moss genome structure and evolution.</title>
        <authorList>
            <person name="Lang D."/>
            <person name="Ullrich K.K."/>
            <person name="Murat F."/>
            <person name="Fuchs J."/>
            <person name="Jenkins J."/>
            <person name="Haas F.B."/>
            <person name="Piednoel M."/>
            <person name="Gundlach H."/>
            <person name="Van Bel M."/>
            <person name="Meyberg R."/>
            <person name="Vives C."/>
            <person name="Morata J."/>
            <person name="Symeonidi A."/>
            <person name="Hiss M."/>
            <person name="Muchero W."/>
            <person name="Kamisugi Y."/>
            <person name="Saleh O."/>
            <person name="Blanc G."/>
            <person name="Decker E.L."/>
            <person name="van Gessel N."/>
            <person name="Grimwood J."/>
            <person name="Hayes R.D."/>
            <person name="Graham S.W."/>
            <person name="Gunter L.E."/>
            <person name="McDaniel S.F."/>
            <person name="Hoernstein S.N.W."/>
            <person name="Larsson A."/>
            <person name="Li F.W."/>
            <person name="Perroud P.F."/>
            <person name="Phillips J."/>
            <person name="Ranjan P."/>
            <person name="Rokshar D.S."/>
            <person name="Rothfels C.J."/>
            <person name="Schneider L."/>
            <person name="Shu S."/>
            <person name="Stevenson D.W."/>
            <person name="Thummler F."/>
            <person name="Tillich M."/>
            <person name="Villarreal Aguilar J.C."/>
            <person name="Widiez T."/>
            <person name="Wong G.K."/>
            <person name="Wymore A."/>
            <person name="Zhang Y."/>
            <person name="Zimmer A.D."/>
            <person name="Quatrano R.S."/>
            <person name="Mayer K.F.X."/>
            <person name="Goodstein D."/>
            <person name="Casacuberta J.M."/>
            <person name="Vandepoele K."/>
            <person name="Reski R."/>
            <person name="Cuming A.C."/>
            <person name="Tuskan G.A."/>
            <person name="Maumus F."/>
            <person name="Salse J."/>
            <person name="Schmutz J."/>
            <person name="Rensing S.A."/>
        </authorList>
    </citation>
    <scope>NUCLEOTIDE SEQUENCE [LARGE SCALE GENOMIC DNA]</scope>
    <source>
        <strain evidence="3 4">cv. Gransden 2004</strain>
    </source>
</reference>
<dbReference type="Proteomes" id="UP000006727">
    <property type="component" value="Chromosome 13"/>
</dbReference>
<dbReference type="OMA" id="TLLWDMV"/>
<dbReference type="PANTHER" id="PTHR37898:SF1">
    <property type="entry name" value="OS05G0540200 PROTEIN"/>
    <property type="match status" value="1"/>
</dbReference>
<proteinExistence type="predicted"/>
<dbReference type="Gramene" id="Pp3c13_20310V3.2">
    <property type="protein sequence ID" value="Pp3c13_20310V3.2"/>
    <property type="gene ID" value="Pp3c13_20310"/>
</dbReference>
<evidence type="ECO:0000313" key="4">
    <source>
        <dbReference type="Proteomes" id="UP000006727"/>
    </source>
</evidence>